<keyword evidence="10" id="KW-1133">Transmembrane helix</keyword>
<dbReference type="InterPro" id="IPR050482">
    <property type="entry name" value="Sensor_HK_TwoCompSys"/>
</dbReference>
<dbReference type="Pfam" id="PF02518">
    <property type="entry name" value="HATPase_c"/>
    <property type="match status" value="1"/>
</dbReference>
<evidence type="ECO:0000259" key="11">
    <source>
        <dbReference type="PROSITE" id="PS50109"/>
    </source>
</evidence>
<evidence type="ECO:0000313" key="13">
    <source>
        <dbReference type="Proteomes" id="UP000629420"/>
    </source>
</evidence>
<keyword evidence="9" id="KW-0175">Coiled coil</keyword>
<dbReference type="Gene3D" id="1.20.5.1930">
    <property type="match status" value="1"/>
</dbReference>
<dbReference type="InterPro" id="IPR019734">
    <property type="entry name" value="TPR_rpt"/>
</dbReference>
<dbReference type="PANTHER" id="PTHR24421">
    <property type="entry name" value="NITRATE/NITRITE SENSOR PROTEIN NARX-RELATED"/>
    <property type="match status" value="1"/>
</dbReference>
<keyword evidence="10" id="KW-0472">Membrane</keyword>
<evidence type="ECO:0000256" key="1">
    <source>
        <dbReference type="ARBA" id="ARBA00000085"/>
    </source>
</evidence>
<reference evidence="12 13" key="1">
    <citation type="submission" date="2021-01" db="EMBL/GenBank/DDBJ databases">
        <title>Aequorivita sp. strain KX20305, a bacterium isolated from the sediment collected at a cold seep field in South China Sea.</title>
        <authorList>
            <person name="Zhang H."/>
            <person name="Li C."/>
        </authorList>
    </citation>
    <scope>NUCLEOTIDE SEQUENCE [LARGE SCALE GENOMIC DNA]</scope>
    <source>
        <strain evidence="12 13">KX20305</strain>
    </source>
</reference>
<feature type="transmembrane region" description="Helical" evidence="10">
    <location>
        <begin position="12"/>
        <end position="29"/>
    </location>
</feature>
<dbReference type="SMART" id="SM00028">
    <property type="entry name" value="TPR"/>
    <property type="match status" value="5"/>
</dbReference>
<keyword evidence="10" id="KW-0812">Transmembrane</keyword>
<organism evidence="12 13">
    <name type="scientific">Aequorivita iocasae</name>
    <dbReference type="NCBI Taxonomy" id="2803865"/>
    <lineage>
        <taxon>Bacteria</taxon>
        <taxon>Pseudomonadati</taxon>
        <taxon>Bacteroidota</taxon>
        <taxon>Flavobacteriia</taxon>
        <taxon>Flavobacteriales</taxon>
        <taxon>Flavobacteriaceae</taxon>
        <taxon>Aequorivita</taxon>
    </lineage>
</organism>
<dbReference type="SUPFAM" id="SSF48452">
    <property type="entry name" value="TPR-like"/>
    <property type="match status" value="2"/>
</dbReference>
<dbReference type="SMART" id="SM00387">
    <property type="entry name" value="HATPase_c"/>
    <property type="match status" value="1"/>
</dbReference>
<dbReference type="InterPro" id="IPR011712">
    <property type="entry name" value="Sig_transdc_His_kin_sub3_dim/P"/>
</dbReference>
<evidence type="ECO:0000256" key="9">
    <source>
        <dbReference type="SAM" id="Coils"/>
    </source>
</evidence>
<evidence type="ECO:0000256" key="4">
    <source>
        <dbReference type="ARBA" id="ARBA00022679"/>
    </source>
</evidence>
<evidence type="ECO:0000256" key="7">
    <source>
        <dbReference type="ARBA" id="ARBA00022840"/>
    </source>
</evidence>
<dbReference type="PROSITE" id="PS50109">
    <property type="entry name" value="HIS_KIN"/>
    <property type="match status" value="1"/>
</dbReference>
<name>A0ABX7DPF5_9FLAO</name>
<keyword evidence="8" id="KW-0902">Two-component regulatory system</keyword>
<dbReference type="Gene3D" id="1.25.40.10">
    <property type="entry name" value="Tetratricopeptide repeat domain"/>
    <property type="match status" value="2"/>
</dbReference>
<keyword evidence="3" id="KW-0597">Phosphoprotein</keyword>
<keyword evidence="13" id="KW-1185">Reference proteome</keyword>
<evidence type="ECO:0000256" key="5">
    <source>
        <dbReference type="ARBA" id="ARBA00022741"/>
    </source>
</evidence>
<dbReference type="Proteomes" id="UP000629420">
    <property type="component" value="Chromosome"/>
</dbReference>
<feature type="coiled-coil region" evidence="9">
    <location>
        <begin position="517"/>
        <end position="544"/>
    </location>
</feature>
<dbReference type="InterPro" id="IPR005467">
    <property type="entry name" value="His_kinase_dom"/>
</dbReference>
<dbReference type="RefSeq" id="WP_202335837.1">
    <property type="nucleotide sequence ID" value="NZ_CP068439.1"/>
</dbReference>
<dbReference type="Pfam" id="PF07730">
    <property type="entry name" value="HisKA_3"/>
    <property type="match status" value="1"/>
</dbReference>
<evidence type="ECO:0000256" key="2">
    <source>
        <dbReference type="ARBA" id="ARBA00012438"/>
    </source>
</evidence>
<dbReference type="InterPro" id="IPR011990">
    <property type="entry name" value="TPR-like_helical_dom_sf"/>
</dbReference>
<dbReference type="CDD" id="cd16917">
    <property type="entry name" value="HATPase_UhpB-NarQ-NarX-like"/>
    <property type="match status" value="1"/>
</dbReference>
<keyword evidence="4" id="KW-0808">Transferase</keyword>
<dbReference type="EC" id="2.7.13.3" evidence="2"/>
<dbReference type="PANTHER" id="PTHR24421:SF10">
    <property type="entry name" value="NITRATE_NITRITE SENSOR PROTEIN NARQ"/>
    <property type="match status" value="1"/>
</dbReference>
<evidence type="ECO:0000256" key="3">
    <source>
        <dbReference type="ARBA" id="ARBA00022553"/>
    </source>
</evidence>
<dbReference type="InterPro" id="IPR003594">
    <property type="entry name" value="HATPase_dom"/>
</dbReference>
<comment type="catalytic activity">
    <reaction evidence="1">
        <text>ATP + protein L-histidine = ADP + protein N-phospho-L-histidine.</text>
        <dbReference type="EC" id="2.7.13.3"/>
    </reaction>
</comment>
<evidence type="ECO:0000256" key="8">
    <source>
        <dbReference type="ARBA" id="ARBA00023012"/>
    </source>
</evidence>
<evidence type="ECO:0000313" key="12">
    <source>
        <dbReference type="EMBL" id="QQX76026.1"/>
    </source>
</evidence>
<dbReference type="EMBL" id="CP068439">
    <property type="protein sequence ID" value="QQX76026.1"/>
    <property type="molecule type" value="Genomic_DNA"/>
</dbReference>
<keyword evidence="5" id="KW-0547">Nucleotide-binding</keyword>
<proteinExistence type="predicted"/>
<keyword evidence="7" id="KW-0067">ATP-binding</keyword>
<gene>
    <name evidence="12" type="ORF">JK629_11860</name>
</gene>
<feature type="domain" description="Histidine kinase" evidence="11">
    <location>
        <begin position="589"/>
        <end position="676"/>
    </location>
</feature>
<dbReference type="SUPFAM" id="SSF55874">
    <property type="entry name" value="ATPase domain of HSP90 chaperone/DNA topoisomerase II/histidine kinase"/>
    <property type="match status" value="1"/>
</dbReference>
<dbReference type="Gene3D" id="3.30.565.10">
    <property type="entry name" value="Histidine kinase-like ATPase, C-terminal domain"/>
    <property type="match status" value="1"/>
</dbReference>
<dbReference type="InterPro" id="IPR036890">
    <property type="entry name" value="HATPase_C_sf"/>
</dbReference>
<feature type="transmembrane region" description="Helical" evidence="10">
    <location>
        <begin position="419"/>
        <end position="437"/>
    </location>
</feature>
<keyword evidence="6" id="KW-0418">Kinase</keyword>
<sequence length="679" mass="79436">MITYYPYGRREITFALMLWLYFMPIGITAQTPHLHQNFEKYLLKAQQDSLSPITRERYLKIAYSAIRSTRADSVKYSRISKLVEVAEHLPDTSYFIRIAAEGMQLAKDLENPAHLGDAHWNYASYYLRGKEYGRSYEHYNRAYKYFTAAKNDYYSGKMLYNMAYIASETHDLTGAEILLFRCIKIFEQAKKPRQQYRCYNVLGNNADDMEEFDKSLHYYNKASQLIPSFKDSLYYKLENLNNQGVRFHKMRNYEKAESVFTTALTYVNELSRSPALHAMLLDNKAHCLVFLGKLDDVEQDMRFAMRLRDSLGETAGSIMSRLHLANYYGKIGDTLEGIAYAKEALEMASGKELTHHKLEALELLAALDRPNTIPYLRQHIEIDKSINARDRKLRNKFTAIRYETAKYIAENERLFRQRLWIIIVGVSISAISILLYLNKLQRSKNRELLFEREQQQYDEDMYLMALTQKTNLEKGRTEERQRISKELHDHIVSRLFTLRFQWQTAPVGGEKEMLSLNRKNLNLLEQLESEIRNLSHKLRSIVYTEEERFLDTLKTLLAEKSEIGRLTSVFECKNPADWQQLSYVSKINLQRIVEEILQNVVKHARAHKISILMYRELDTLYLNVTDDGKGFKYARVKRGLGMKNMEARSQKLNGTFSIQSTIGIGTTVMIRIPFKLNIQ</sequence>
<evidence type="ECO:0000256" key="10">
    <source>
        <dbReference type="SAM" id="Phobius"/>
    </source>
</evidence>
<accession>A0ABX7DPF5</accession>
<evidence type="ECO:0000256" key="6">
    <source>
        <dbReference type="ARBA" id="ARBA00022777"/>
    </source>
</evidence>
<protein>
    <recommendedName>
        <fullName evidence="2">histidine kinase</fullName>
        <ecNumber evidence="2">2.7.13.3</ecNumber>
    </recommendedName>
</protein>